<evidence type="ECO:0000259" key="1">
    <source>
        <dbReference type="Pfam" id="PF01872"/>
    </source>
</evidence>
<dbReference type="InterPro" id="IPR024072">
    <property type="entry name" value="DHFR-like_dom_sf"/>
</dbReference>
<accession>A0ABX8WE20</accession>
<proteinExistence type="predicted"/>
<evidence type="ECO:0000313" key="2">
    <source>
        <dbReference type="EMBL" id="QYO76976.1"/>
    </source>
</evidence>
<gene>
    <name evidence="2" type="ORF">K1X15_20860</name>
</gene>
<dbReference type="EMBL" id="CP080590">
    <property type="protein sequence ID" value="QYO76976.1"/>
    <property type="molecule type" value="Genomic_DNA"/>
</dbReference>
<reference evidence="2 3" key="1">
    <citation type="submission" date="2021-08" db="EMBL/GenBank/DDBJ databases">
        <title>Devosia salina sp. nov., isolated from the South China Sea sediment.</title>
        <authorList>
            <person name="Zhou Z."/>
        </authorList>
    </citation>
    <scope>NUCLEOTIDE SEQUENCE [LARGE SCALE GENOMIC DNA]</scope>
    <source>
        <strain evidence="2 3">SCS-3</strain>
    </source>
</reference>
<dbReference type="SUPFAM" id="SSF53597">
    <property type="entry name" value="Dihydrofolate reductase-like"/>
    <property type="match status" value="1"/>
</dbReference>
<organism evidence="2 3">
    <name type="scientific">Devosia salina</name>
    <dbReference type="NCBI Taxonomy" id="2860336"/>
    <lineage>
        <taxon>Bacteria</taxon>
        <taxon>Pseudomonadati</taxon>
        <taxon>Pseudomonadota</taxon>
        <taxon>Alphaproteobacteria</taxon>
        <taxon>Hyphomicrobiales</taxon>
        <taxon>Devosiaceae</taxon>
        <taxon>Devosia</taxon>
    </lineage>
</organism>
<sequence length="193" mass="19986">MARIIWDVSMSLDGFTTGPNVRPEAPMGDGGEALHSWMAGEGPGGATDRAVLDAVNADLGATIIGRHTFDLALTIWGGTPWAGIDCFVITNRPRAALAGDNGGTFFFGALEQAAGGARDMAGEDNINILGASVARQLLRAGQVDLIRLHIVPILLGGGTPAFAGERVKLVPEGPPASGSVIHQLLRVENAKAR</sequence>
<dbReference type="RefSeq" id="WP_220305438.1">
    <property type="nucleotide sequence ID" value="NZ_CP080590.1"/>
</dbReference>
<dbReference type="Pfam" id="PF01872">
    <property type="entry name" value="RibD_C"/>
    <property type="match status" value="1"/>
</dbReference>
<evidence type="ECO:0000313" key="3">
    <source>
        <dbReference type="Proteomes" id="UP000825799"/>
    </source>
</evidence>
<dbReference type="Proteomes" id="UP000825799">
    <property type="component" value="Chromosome"/>
</dbReference>
<feature type="domain" description="Bacterial bifunctional deaminase-reductase C-terminal" evidence="1">
    <location>
        <begin position="130"/>
        <end position="168"/>
    </location>
</feature>
<dbReference type="InterPro" id="IPR002734">
    <property type="entry name" value="RibDG_C"/>
</dbReference>
<protein>
    <submittedName>
        <fullName evidence="2">Dihydrofolate reductase family protein</fullName>
    </submittedName>
</protein>
<name>A0ABX8WE20_9HYPH</name>
<keyword evidence="3" id="KW-1185">Reference proteome</keyword>
<dbReference type="Gene3D" id="3.40.430.10">
    <property type="entry name" value="Dihydrofolate Reductase, subunit A"/>
    <property type="match status" value="1"/>
</dbReference>